<name>A0ACB8Y6R3_ARCLA</name>
<reference evidence="2" key="1">
    <citation type="journal article" date="2022" name="Mol. Ecol. Resour.">
        <title>The genomes of chicory, endive, great burdock and yacon provide insights into Asteraceae palaeo-polyploidization history and plant inulin production.</title>
        <authorList>
            <person name="Fan W."/>
            <person name="Wang S."/>
            <person name="Wang H."/>
            <person name="Wang A."/>
            <person name="Jiang F."/>
            <person name="Liu H."/>
            <person name="Zhao H."/>
            <person name="Xu D."/>
            <person name="Zhang Y."/>
        </authorList>
    </citation>
    <scope>NUCLEOTIDE SEQUENCE [LARGE SCALE GENOMIC DNA]</scope>
    <source>
        <strain evidence="2">cv. Niubang</strain>
    </source>
</reference>
<sequence>MEKLSLWAAAGAGNQGQRQLSEIRGSDKCKKSVAAAGVENQGGAMGIEEASVISDFSDMPGIEESSDTSVDMEVPYLPHVVEIFPSGDNMYQPVGHDEQAEIKLVADNKFEVGVSDSSTYPPTTYILNLWSKHEPVRNVALVGHLHHGKTVFMYMLADGAVLIVDAAE</sequence>
<evidence type="ECO:0000313" key="1">
    <source>
        <dbReference type="EMBL" id="KAI3680778.1"/>
    </source>
</evidence>
<protein>
    <submittedName>
        <fullName evidence="1">Uncharacterized protein</fullName>
    </submittedName>
</protein>
<gene>
    <name evidence="1" type="ORF">L6452_35554</name>
</gene>
<dbReference type="Proteomes" id="UP001055879">
    <property type="component" value="Linkage Group LG13"/>
</dbReference>
<organism evidence="1 2">
    <name type="scientific">Arctium lappa</name>
    <name type="common">Greater burdock</name>
    <name type="synonym">Lappa major</name>
    <dbReference type="NCBI Taxonomy" id="4217"/>
    <lineage>
        <taxon>Eukaryota</taxon>
        <taxon>Viridiplantae</taxon>
        <taxon>Streptophyta</taxon>
        <taxon>Embryophyta</taxon>
        <taxon>Tracheophyta</taxon>
        <taxon>Spermatophyta</taxon>
        <taxon>Magnoliopsida</taxon>
        <taxon>eudicotyledons</taxon>
        <taxon>Gunneridae</taxon>
        <taxon>Pentapetalae</taxon>
        <taxon>asterids</taxon>
        <taxon>campanulids</taxon>
        <taxon>Asterales</taxon>
        <taxon>Asteraceae</taxon>
        <taxon>Carduoideae</taxon>
        <taxon>Cardueae</taxon>
        <taxon>Arctiinae</taxon>
        <taxon>Arctium</taxon>
    </lineage>
</organism>
<proteinExistence type="predicted"/>
<comment type="caution">
    <text evidence="1">The sequence shown here is derived from an EMBL/GenBank/DDBJ whole genome shotgun (WGS) entry which is preliminary data.</text>
</comment>
<accession>A0ACB8Y6R3</accession>
<dbReference type="EMBL" id="CM042059">
    <property type="protein sequence ID" value="KAI3680778.1"/>
    <property type="molecule type" value="Genomic_DNA"/>
</dbReference>
<reference evidence="1 2" key="2">
    <citation type="journal article" date="2022" name="Mol. Ecol. Resour.">
        <title>The genomes of chicory, endive, great burdock and yacon provide insights into Asteraceae paleo-polyploidization history and plant inulin production.</title>
        <authorList>
            <person name="Fan W."/>
            <person name="Wang S."/>
            <person name="Wang H."/>
            <person name="Wang A."/>
            <person name="Jiang F."/>
            <person name="Liu H."/>
            <person name="Zhao H."/>
            <person name="Xu D."/>
            <person name="Zhang Y."/>
        </authorList>
    </citation>
    <scope>NUCLEOTIDE SEQUENCE [LARGE SCALE GENOMIC DNA]</scope>
    <source>
        <strain evidence="2">cv. Niubang</strain>
    </source>
</reference>
<evidence type="ECO:0000313" key="2">
    <source>
        <dbReference type="Proteomes" id="UP001055879"/>
    </source>
</evidence>
<keyword evidence="2" id="KW-1185">Reference proteome</keyword>